<evidence type="ECO:0000256" key="14">
    <source>
        <dbReference type="HAMAP-Rule" id="MF_00370"/>
    </source>
</evidence>
<reference evidence="17" key="2">
    <citation type="journal article" date="2022" name="Nat. Microbiol.">
        <title>A closed Candidatus Odinarchaeum chromosome exposes Asgard archaeal viruses.</title>
        <authorList>
            <person name="Tamarit D."/>
            <person name="Caceres E.F."/>
            <person name="Krupovic M."/>
            <person name="Nijland R."/>
            <person name="Eme L."/>
            <person name="Robinson N.P."/>
            <person name="Ettema T.J.G."/>
        </authorList>
    </citation>
    <scope>NUCLEOTIDE SEQUENCE</scope>
    <source>
        <strain evidence="17">LCB_4</strain>
    </source>
</reference>
<evidence type="ECO:0000256" key="11">
    <source>
        <dbReference type="ARBA" id="ARBA00022840"/>
    </source>
</evidence>
<dbReference type="InterPro" id="IPR006204">
    <property type="entry name" value="GHMP_kinase_N_dom"/>
</dbReference>
<evidence type="ECO:0000256" key="1">
    <source>
        <dbReference type="ARBA" id="ARBA00004496"/>
    </source>
</evidence>
<keyword evidence="10 14" id="KW-0418">Kinase</keyword>
<feature type="domain" description="GHMP kinase N-terminal" evidence="15">
    <location>
        <begin position="60"/>
        <end position="148"/>
    </location>
</feature>
<evidence type="ECO:0000256" key="4">
    <source>
        <dbReference type="ARBA" id="ARBA00012154"/>
    </source>
</evidence>
<dbReference type="PANTHER" id="PTHR20861:SF3">
    <property type="entry name" value="SHIKIMATE KINASE"/>
    <property type="match status" value="1"/>
</dbReference>
<comment type="subcellular location">
    <subcellularLocation>
        <location evidence="1 14">Cytoplasm</location>
    </subcellularLocation>
</comment>
<dbReference type="GO" id="GO:0008652">
    <property type="term" value="P:amino acid biosynthetic process"/>
    <property type="evidence" value="ECO:0007669"/>
    <property type="project" value="UniProtKB-KW"/>
</dbReference>
<dbReference type="HAMAP" id="MF_00370">
    <property type="entry name" value="Shik_kinase_arch"/>
    <property type="match status" value="1"/>
</dbReference>
<dbReference type="GO" id="GO:0005524">
    <property type="term" value="F:ATP binding"/>
    <property type="evidence" value="ECO:0007669"/>
    <property type="project" value="UniProtKB-UniRule"/>
</dbReference>
<evidence type="ECO:0000256" key="8">
    <source>
        <dbReference type="ARBA" id="ARBA00022679"/>
    </source>
</evidence>
<dbReference type="PANTHER" id="PTHR20861">
    <property type="entry name" value="HOMOSERINE/4-DIPHOSPHOCYTIDYL-2-C-METHYL-D-ERYTHRITOL KINASE"/>
    <property type="match status" value="1"/>
</dbReference>
<evidence type="ECO:0000313" key="18">
    <source>
        <dbReference type="Proteomes" id="UP000186851"/>
    </source>
</evidence>
<feature type="binding site" evidence="14">
    <location>
        <begin position="87"/>
        <end position="97"/>
    </location>
    <ligand>
        <name>ATP</name>
        <dbReference type="ChEBI" id="CHEBI:30616"/>
    </ligand>
</feature>
<dbReference type="InterPro" id="IPR010189">
    <property type="entry name" value="SK_arc"/>
</dbReference>
<keyword evidence="12 14" id="KW-0057">Aromatic amino acid biosynthesis</keyword>
<dbReference type="PRINTS" id="PR00958">
    <property type="entry name" value="HOMSERKINASE"/>
</dbReference>
<keyword evidence="6 14" id="KW-0963">Cytoplasm</keyword>
<evidence type="ECO:0000313" key="17">
    <source>
        <dbReference type="EMBL" id="WEU40484.1"/>
    </source>
</evidence>
<dbReference type="GO" id="GO:0009073">
    <property type="term" value="P:aromatic amino acid family biosynthetic process"/>
    <property type="evidence" value="ECO:0007669"/>
    <property type="project" value="UniProtKB-KW"/>
</dbReference>
<evidence type="ECO:0000259" key="16">
    <source>
        <dbReference type="Pfam" id="PF08544"/>
    </source>
</evidence>
<evidence type="ECO:0000256" key="9">
    <source>
        <dbReference type="ARBA" id="ARBA00022741"/>
    </source>
</evidence>
<evidence type="ECO:0000256" key="6">
    <source>
        <dbReference type="ARBA" id="ARBA00022490"/>
    </source>
</evidence>
<dbReference type="InterPro" id="IPR020568">
    <property type="entry name" value="Ribosomal_Su5_D2-typ_SF"/>
</dbReference>
<dbReference type="InterPro" id="IPR013750">
    <property type="entry name" value="GHMP_kinase_C_dom"/>
</dbReference>
<dbReference type="Proteomes" id="UP000186851">
    <property type="component" value="Chromosome"/>
</dbReference>
<reference evidence="17" key="1">
    <citation type="journal article" date="2017" name="Nature">
        <title>Asgard archaea illuminate the origin of eukaryotic cellular complexity.</title>
        <authorList>
            <person name="Zaremba-Niedzwiedzka K."/>
            <person name="Caceres E.F."/>
            <person name="Saw J.H."/>
            <person name="Backstrom D."/>
            <person name="Juzokaite L."/>
            <person name="Vancaester E."/>
            <person name="Seitz K.W."/>
            <person name="Anantharaman K."/>
            <person name="Starnawski P."/>
            <person name="Kjeldsen K.U."/>
            <person name="Scott M.B."/>
            <person name="Nunoura T."/>
            <person name="Banfield J.F."/>
            <person name="Schramm A."/>
            <person name="Baker B.J."/>
            <person name="Spang A."/>
            <person name="Ettema T.J.G."/>
        </authorList>
    </citation>
    <scope>NUCLEOTIDE SEQUENCE</scope>
    <source>
        <strain evidence="17">LCB_4</strain>
    </source>
</reference>
<evidence type="ECO:0000256" key="10">
    <source>
        <dbReference type="ARBA" id="ARBA00022777"/>
    </source>
</evidence>
<comment type="similarity">
    <text evidence="3 14">Belongs to the GHMP kinase family. Archaeal shikimate kinase subfamily.</text>
</comment>
<evidence type="ECO:0000256" key="12">
    <source>
        <dbReference type="ARBA" id="ARBA00023141"/>
    </source>
</evidence>
<dbReference type="InterPro" id="IPR014721">
    <property type="entry name" value="Ribsml_uS5_D2-typ_fold_subgr"/>
</dbReference>
<dbReference type="AlphaFoldDB" id="A0AAF0D2H9"/>
<dbReference type="NCBIfam" id="TIGR01920">
    <property type="entry name" value="Shik_kin_archae"/>
    <property type="match status" value="1"/>
</dbReference>
<dbReference type="PIRSF" id="PIRSF005758">
    <property type="entry name" value="Shikimt_kin_arch"/>
    <property type="match status" value="1"/>
</dbReference>
<dbReference type="KEGG" id="oyw:OdinLCB4_000690"/>
<keyword evidence="9 14" id="KW-0547">Nucleotide-binding</keyword>
<evidence type="ECO:0000256" key="2">
    <source>
        <dbReference type="ARBA" id="ARBA00004842"/>
    </source>
</evidence>
<dbReference type="Pfam" id="PF08544">
    <property type="entry name" value="GHMP_kinases_C"/>
    <property type="match status" value="1"/>
</dbReference>
<dbReference type="EC" id="2.7.1.71" evidence="4 14"/>
<keyword evidence="11 14" id="KW-0067">ATP-binding</keyword>
<name>A0AAF0D2H9_ODILC</name>
<dbReference type="GO" id="GO:0005737">
    <property type="term" value="C:cytoplasm"/>
    <property type="evidence" value="ECO:0007669"/>
    <property type="project" value="UniProtKB-SubCell"/>
</dbReference>
<dbReference type="GO" id="GO:0009423">
    <property type="term" value="P:chorismate biosynthetic process"/>
    <property type="evidence" value="ECO:0007669"/>
    <property type="project" value="UniProtKB-UniRule"/>
</dbReference>
<evidence type="ECO:0000256" key="5">
    <source>
        <dbReference type="ARBA" id="ARBA00013853"/>
    </source>
</evidence>
<dbReference type="EMBL" id="CP091871">
    <property type="protein sequence ID" value="WEU40484.1"/>
    <property type="molecule type" value="Genomic_DNA"/>
</dbReference>
<evidence type="ECO:0000259" key="15">
    <source>
        <dbReference type="Pfam" id="PF00288"/>
    </source>
</evidence>
<sequence length="290" mass="31109">MNKRAAAISHGAVTVINAIAAGVGSAIGVDLWTRAEVEILPEEKYECIIPGFEDTDTKLMENCARKVFEKYNIRGYGARIITYSNIPIGKGLKSSSAAANAVVLATVKALDVEASDIEIIKMGVEAAIESKVTVTGAFDDAAASYFGGLVLTDNIKREIILRKTFTERIKVALLIPDHRVFTRTPEAINKTKLIGRLIPHLIELVKKGKVEDAMNFNGFLYGACYGTPMEIIFKALEGGAKAVSVSGTGPTVAALIDESETDSLKKAWSGFKGEVRIVNINNSKATATTL</sequence>
<dbReference type="Pfam" id="PF00288">
    <property type="entry name" value="GHMP_kinases_N"/>
    <property type="match status" value="1"/>
</dbReference>
<proteinExistence type="inferred from homology"/>
<dbReference type="InterPro" id="IPR036554">
    <property type="entry name" value="GHMP_kinase_C_sf"/>
</dbReference>
<gene>
    <name evidence="14" type="primary">aroK</name>
    <name evidence="17" type="ORF">OdinLCB4_000690</name>
</gene>
<dbReference type="SUPFAM" id="SSF54211">
    <property type="entry name" value="Ribosomal protein S5 domain 2-like"/>
    <property type="match status" value="1"/>
</dbReference>
<evidence type="ECO:0000256" key="13">
    <source>
        <dbReference type="ARBA" id="ARBA00048567"/>
    </source>
</evidence>
<protein>
    <recommendedName>
        <fullName evidence="5 14">Shikimate kinase</fullName>
        <shortName evidence="14">SK</shortName>
        <ecNumber evidence="4 14">2.7.1.71</ecNumber>
    </recommendedName>
</protein>
<accession>A0AAF0D2H9</accession>
<dbReference type="SUPFAM" id="SSF55060">
    <property type="entry name" value="GHMP Kinase, C-terminal domain"/>
    <property type="match status" value="1"/>
</dbReference>
<dbReference type="GO" id="GO:0004765">
    <property type="term" value="F:shikimate kinase activity"/>
    <property type="evidence" value="ECO:0007669"/>
    <property type="project" value="UniProtKB-UniRule"/>
</dbReference>
<keyword evidence="8 14" id="KW-0808">Transferase</keyword>
<dbReference type="Gene3D" id="3.30.230.10">
    <property type="match status" value="1"/>
</dbReference>
<keyword evidence="7 14" id="KW-0028">Amino-acid biosynthesis</keyword>
<evidence type="ECO:0000256" key="3">
    <source>
        <dbReference type="ARBA" id="ARBA00010202"/>
    </source>
</evidence>
<evidence type="ECO:0000256" key="7">
    <source>
        <dbReference type="ARBA" id="ARBA00022605"/>
    </source>
</evidence>
<feature type="domain" description="GHMP kinase C-terminal" evidence="16">
    <location>
        <begin position="208"/>
        <end position="269"/>
    </location>
</feature>
<organism evidence="17 18">
    <name type="scientific">Odinarchaeota yellowstonii (strain LCB_4)</name>
    <dbReference type="NCBI Taxonomy" id="1841599"/>
    <lineage>
        <taxon>Archaea</taxon>
        <taxon>Promethearchaeati</taxon>
        <taxon>Candidatus Odinarchaeota</taxon>
        <taxon>Candidatus Odinarchaeia</taxon>
        <taxon>Candidatus Odinarchaeales</taxon>
        <taxon>Candidatus Odinarchaeaceae</taxon>
        <taxon>Candidatus Odinarchaeum</taxon>
    </lineage>
</organism>
<comment type="pathway">
    <text evidence="2 14">Metabolic intermediate biosynthesis; chorismate biosynthesis; chorismate from D-erythrose 4-phosphate and phosphoenolpyruvate: step 5/7.</text>
</comment>
<comment type="catalytic activity">
    <reaction evidence="13 14">
        <text>shikimate + ATP = 3-phosphoshikimate + ADP + H(+)</text>
        <dbReference type="Rhea" id="RHEA:13121"/>
        <dbReference type="ChEBI" id="CHEBI:15378"/>
        <dbReference type="ChEBI" id="CHEBI:30616"/>
        <dbReference type="ChEBI" id="CHEBI:36208"/>
        <dbReference type="ChEBI" id="CHEBI:145989"/>
        <dbReference type="ChEBI" id="CHEBI:456216"/>
        <dbReference type="EC" id="2.7.1.71"/>
    </reaction>
</comment>